<protein>
    <submittedName>
        <fullName evidence="2">Mediator of RNA polymerase II transcription subunit 22</fullName>
    </submittedName>
</protein>
<organism evidence="1 2">
    <name type="scientific">Globodera pallida</name>
    <name type="common">Potato cyst nematode worm</name>
    <name type="synonym">Heterodera pallida</name>
    <dbReference type="NCBI Taxonomy" id="36090"/>
    <lineage>
        <taxon>Eukaryota</taxon>
        <taxon>Metazoa</taxon>
        <taxon>Ecdysozoa</taxon>
        <taxon>Nematoda</taxon>
        <taxon>Chromadorea</taxon>
        <taxon>Rhabditida</taxon>
        <taxon>Tylenchina</taxon>
        <taxon>Tylenchomorpha</taxon>
        <taxon>Tylenchoidea</taxon>
        <taxon>Heteroderidae</taxon>
        <taxon>Heteroderinae</taxon>
        <taxon>Globodera</taxon>
    </lineage>
</organism>
<reference evidence="1" key="2">
    <citation type="submission" date="2014-05" db="EMBL/GenBank/DDBJ databases">
        <title>The genome and life-stage specific transcriptomes of Globodera pallida elucidate key aspects of plant parasitism by a cyst nematode.</title>
        <authorList>
            <person name="Cotton J.A."/>
            <person name="Lilley C.J."/>
            <person name="Jones L.M."/>
            <person name="Kikuchi T."/>
            <person name="Reid A.J."/>
            <person name="Thorpe P."/>
            <person name="Tsai I.J."/>
            <person name="Beasley H."/>
            <person name="Blok V."/>
            <person name="Cock P.J.A."/>
            <person name="Van den Akker S.E."/>
            <person name="Holroyd N."/>
            <person name="Hunt M."/>
            <person name="Mantelin S."/>
            <person name="Naghra H."/>
            <person name="Pain A."/>
            <person name="Palomares-Rius J.E."/>
            <person name="Zarowiecki M."/>
            <person name="Berriman M."/>
            <person name="Jones J.T."/>
            <person name="Urwin P.E."/>
        </authorList>
    </citation>
    <scope>NUCLEOTIDE SEQUENCE [LARGE SCALE GENOMIC DNA]</scope>
    <source>
        <strain evidence="1">Lindley</strain>
    </source>
</reference>
<evidence type="ECO:0000313" key="1">
    <source>
        <dbReference type="Proteomes" id="UP000050741"/>
    </source>
</evidence>
<accession>A0A183C9U7</accession>
<name>A0A183C9U7_GLOPA</name>
<keyword evidence="1" id="KW-1185">Reference proteome</keyword>
<proteinExistence type="predicted"/>
<reference evidence="2" key="3">
    <citation type="submission" date="2016-06" db="UniProtKB">
        <authorList>
            <consortium name="WormBaseParasite"/>
        </authorList>
    </citation>
    <scope>IDENTIFICATION</scope>
</reference>
<dbReference type="WBParaSite" id="GPLIN_000964500">
    <property type="protein sequence ID" value="GPLIN_000964500"/>
    <property type="gene ID" value="GPLIN_000964500"/>
</dbReference>
<dbReference type="Proteomes" id="UP000050741">
    <property type="component" value="Unassembled WGS sequence"/>
</dbReference>
<evidence type="ECO:0000313" key="2">
    <source>
        <dbReference type="WBParaSite" id="GPLIN_000964500"/>
    </source>
</evidence>
<sequence>MDRINNMPQNVASANNNYDVTVLLRRAREIVDECVGTAEALVEDFEKLLECKSILRYRVVVKFRVRGS</sequence>
<reference evidence="1" key="1">
    <citation type="submission" date="2013-12" db="EMBL/GenBank/DDBJ databases">
        <authorList>
            <person name="Aslett M."/>
        </authorList>
    </citation>
    <scope>NUCLEOTIDE SEQUENCE [LARGE SCALE GENOMIC DNA]</scope>
    <source>
        <strain evidence="1">Lindley</strain>
    </source>
</reference>
<dbReference type="AlphaFoldDB" id="A0A183C9U7"/>